<organism evidence="3 4">
    <name type="scientific">Candidatus Daviesbacteria bacterium GW2011_GWA2_38_24</name>
    <dbReference type="NCBI Taxonomy" id="1618422"/>
    <lineage>
        <taxon>Bacteria</taxon>
        <taxon>Candidatus Daviesiibacteriota</taxon>
    </lineage>
</organism>
<evidence type="ECO:0000313" key="3">
    <source>
        <dbReference type="EMBL" id="KKQ66442.1"/>
    </source>
</evidence>
<dbReference type="InterPro" id="IPR051083">
    <property type="entry name" value="GrpII_Intron_Splice-Mob/Def"/>
</dbReference>
<dbReference type="Gene3D" id="3.30.70.270">
    <property type="match status" value="1"/>
</dbReference>
<dbReference type="PATRIC" id="fig|1618422.5.peg.808"/>
<dbReference type="InterPro" id="IPR000477">
    <property type="entry name" value="RT_dom"/>
</dbReference>
<dbReference type="CDD" id="cd01651">
    <property type="entry name" value="RT_G2_intron"/>
    <property type="match status" value="1"/>
</dbReference>
<dbReference type="PANTHER" id="PTHR34047">
    <property type="entry name" value="NUCLEAR INTRON MATURASE 1, MITOCHONDRIAL-RELATED"/>
    <property type="match status" value="1"/>
</dbReference>
<keyword evidence="3" id="KW-0808">Transferase</keyword>
<dbReference type="Pfam" id="PF00078">
    <property type="entry name" value="RVT_1"/>
    <property type="match status" value="1"/>
</dbReference>
<comment type="caution">
    <text evidence="3">The sequence shown here is derived from an EMBL/GenBank/DDBJ whole genome shotgun (WGS) entry which is preliminary data.</text>
</comment>
<feature type="compositionally biased region" description="Polar residues" evidence="1">
    <location>
        <begin position="430"/>
        <end position="444"/>
    </location>
</feature>
<evidence type="ECO:0000256" key="1">
    <source>
        <dbReference type="SAM" id="MobiDB-lite"/>
    </source>
</evidence>
<dbReference type="PANTHER" id="PTHR34047:SF8">
    <property type="entry name" value="PROTEIN YKFC"/>
    <property type="match status" value="1"/>
</dbReference>
<feature type="region of interest" description="Disordered" evidence="1">
    <location>
        <begin position="411"/>
        <end position="451"/>
    </location>
</feature>
<dbReference type="Proteomes" id="UP000034235">
    <property type="component" value="Unassembled WGS sequence"/>
</dbReference>
<evidence type="ECO:0000259" key="2">
    <source>
        <dbReference type="PROSITE" id="PS50878"/>
    </source>
</evidence>
<gene>
    <name evidence="3" type="ORF">US86_C0005G0053</name>
</gene>
<dbReference type="PROSITE" id="PS50878">
    <property type="entry name" value="RT_POL"/>
    <property type="match status" value="1"/>
</dbReference>
<dbReference type="InterPro" id="IPR043502">
    <property type="entry name" value="DNA/RNA_pol_sf"/>
</dbReference>
<name>A0A0G0JI56_9BACT</name>
<proteinExistence type="predicted"/>
<protein>
    <submittedName>
        <fullName evidence="3">RNA-directed DNA polymerase (Reverse transcriptase)</fullName>
    </submittedName>
</protein>
<dbReference type="SUPFAM" id="SSF56672">
    <property type="entry name" value="DNA/RNA polymerases"/>
    <property type="match status" value="1"/>
</dbReference>
<reference evidence="3 4" key="1">
    <citation type="journal article" date="2015" name="Nature">
        <title>rRNA introns, odd ribosomes, and small enigmatic genomes across a large radiation of phyla.</title>
        <authorList>
            <person name="Brown C.T."/>
            <person name="Hug L.A."/>
            <person name="Thomas B.C."/>
            <person name="Sharon I."/>
            <person name="Castelle C.J."/>
            <person name="Singh A."/>
            <person name="Wilkins M.J."/>
            <person name="Williams K.H."/>
            <person name="Banfield J.F."/>
        </authorList>
    </citation>
    <scope>NUCLEOTIDE SEQUENCE [LARGE SCALE GENOMIC DNA]</scope>
</reference>
<sequence length="451" mass="52106">MLVLTFDGALFKFRVKTPSFTPLFQFPPRIAAKRINPTPYLYFTNSIVIYISIKTYSLLLPKISLFANLLRSYKKACRGKRDRFSVARFNYSLDLHLLNLKQQLIDGTYRPGPYRKFVVNDPKLRQISAPVFLDRILHHAICQIIEPIFEAIFIYDSWACRKGKGIHHAAKRLQQFLRKNGTNYALACDISKYFTSINQQVLFGLIRKKIADPPLLRLLQVIISGYKDPQRSTENNPCGIPIGNLTSQLFANIYLNELDQYIKHVLKRKYYLRYVDDFIILGSSKEDMHEVKLKITEFLRDRLKLELHPKKVRLFPSRLGVDFVGYVVFADHIRLRSKNVRRFEKRRSRLLLALEKGKVTEQFVKASIRSWVAHASHADTYRLRQKLFASSIPPTSCPVPKPSSRHVRTACGIKNPADAPPEATNAEARSVNQPQQADVSSQLNLFDDWPE</sequence>
<dbReference type="AlphaFoldDB" id="A0A0G0JI56"/>
<dbReference type="EMBL" id="LBUP01000005">
    <property type="protein sequence ID" value="KKQ66442.1"/>
    <property type="molecule type" value="Genomic_DNA"/>
</dbReference>
<accession>A0A0G0JI56</accession>
<keyword evidence="3" id="KW-0548">Nucleotidyltransferase</keyword>
<dbReference type="GO" id="GO:0003964">
    <property type="term" value="F:RNA-directed DNA polymerase activity"/>
    <property type="evidence" value="ECO:0007669"/>
    <property type="project" value="UniProtKB-KW"/>
</dbReference>
<evidence type="ECO:0000313" key="4">
    <source>
        <dbReference type="Proteomes" id="UP000034235"/>
    </source>
</evidence>
<keyword evidence="3" id="KW-0695">RNA-directed DNA polymerase</keyword>
<feature type="domain" description="Reverse transcriptase" evidence="2">
    <location>
        <begin position="32"/>
        <end position="328"/>
    </location>
</feature>
<dbReference type="InterPro" id="IPR043128">
    <property type="entry name" value="Rev_trsase/Diguanyl_cyclase"/>
</dbReference>